<dbReference type="Pfam" id="PF01522">
    <property type="entry name" value="Polysacc_deac_1"/>
    <property type="match status" value="1"/>
</dbReference>
<dbReference type="InterPro" id="IPR050248">
    <property type="entry name" value="Polysacc_deacetylase_ArnD"/>
</dbReference>
<gene>
    <name evidence="2" type="ORF">M1O15_15800</name>
</gene>
<dbReference type="PANTHER" id="PTHR10587">
    <property type="entry name" value="GLYCOSYL TRANSFERASE-RELATED"/>
    <property type="match status" value="1"/>
</dbReference>
<feature type="domain" description="NodB homology" evidence="1">
    <location>
        <begin position="41"/>
        <end position="227"/>
    </location>
</feature>
<dbReference type="InterPro" id="IPR011330">
    <property type="entry name" value="Glyco_hydro/deAcase_b/a-brl"/>
</dbReference>
<organism evidence="2 3">
    <name type="scientific">Streptomyces lichenis</name>
    <dbReference type="NCBI Taxonomy" id="2306967"/>
    <lineage>
        <taxon>Bacteria</taxon>
        <taxon>Bacillati</taxon>
        <taxon>Actinomycetota</taxon>
        <taxon>Actinomycetes</taxon>
        <taxon>Kitasatosporales</taxon>
        <taxon>Streptomycetaceae</taxon>
        <taxon>Streptomyces</taxon>
    </lineage>
</organism>
<dbReference type="PANTHER" id="PTHR10587:SF137">
    <property type="entry name" value="4-DEOXY-4-FORMAMIDO-L-ARABINOSE-PHOSPHOUNDECAPRENOL DEFORMYLASE ARND-RELATED"/>
    <property type="match status" value="1"/>
</dbReference>
<dbReference type="PROSITE" id="PS51677">
    <property type="entry name" value="NODB"/>
    <property type="match status" value="1"/>
</dbReference>
<comment type="caution">
    <text evidence="2">The sequence shown here is derived from an EMBL/GenBank/DDBJ whole genome shotgun (WGS) entry which is preliminary data.</text>
</comment>
<name>A0ABT0IBY3_9ACTN</name>
<dbReference type="Proteomes" id="UP001522868">
    <property type="component" value="Unassembled WGS sequence"/>
</dbReference>
<dbReference type="Gene3D" id="3.20.20.370">
    <property type="entry name" value="Glycoside hydrolase/deacetylase"/>
    <property type="match status" value="1"/>
</dbReference>
<dbReference type="CDD" id="cd10959">
    <property type="entry name" value="CE4_NodB_like_3"/>
    <property type="match status" value="1"/>
</dbReference>
<evidence type="ECO:0000259" key="1">
    <source>
        <dbReference type="PROSITE" id="PS51677"/>
    </source>
</evidence>
<keyword evidence="3" id="KW-1185">Reference proteome</keyword>
<evidence type="ECO:0000313" key="2">
    <source>
        <dbReference type="EMBL" id="MCK8678830.1"/>
    </source>
</evidence>
<dbReference type="SUPFAM" id="SSF88713">
    <property type="entry name" value="Glycoside hydrolase/deacetylase"/>
    <property type="match status" value="1"/>
</dbReference>
<evidence type="ECO:0000313" key="3">
    <source>
        <dbReference type="Proteomes" id="UP001522868"/>
    </source>
</evidence>
<reference evidence="2 3" key="1">
    <citation type="submission" date="2022-04" db="EMBL/GenBank/DDBJ databases">
        <title>Streptomyces sp. nov. LCR6-01 isolated from Lichen of Dirinaria sp.</title>
        <authorList>
            <person name="Kanchanasin P."/>
            <person name="Tanasupawat S."/>
            <person name="Phongsopitanun W."/>
        </authorList>
    </citation>
    <scope>NUCLEOTIDE SEQUENCE [LARGE SCALE GENOMIC DNA]</scope>
    <source>
        <strain evidence="2 3">LCR6-01</strain>
    </source>
</reference>
<sequence length="248" mass="26629">MALGGAALLVAAAAHIGPAAGWLPGPRALLWPALDGRGDPGRVALTFDDGPDPDSTAHFLRVLDGLGARATFFLLGERLARHPELGRRIAAEGHELAVHGWRHERPWRPRPAADRREVARTAALVAEAAGRWPLWYRPPYGILTGGRWAAARAAGLRTVLWSAWGRDWTAEATAHGVRAEVARSLRGGGTVLLHDTDATSAPGSWRAALGALPGLIADCRARGLEVGRLRDHQTPLPPEWPRPGERID</sequence>
<dbReference type="InterPro" id="IPR002509">
    <property type="entry name" value="NODB_dom"/>
</dbReference>
<accession>A0ABT0IBY3</accession>
<proteinExistence type="predicted"/>
<dbReference type="EMBL" id="JALPTH010000014">
    <property type="protein sequence ID" value="MCK8678830.1"/>
    <property type="molecule type" value="Genomic_DNA"/>
</dbReference>
<protein>
    <submittedName>
        <fullName evidence="2">Polysaccharide deacetylase family protein</fullName>
    </submittedName>
</protein>